<sequence length="365" mass="39431">MTKKNATFLAQIGNHSDPYTGAISAPIHLSTTYAHPKLGASTGFDYTRTKNPTRTVLEEALAQLEAGSQAVATSSGMAAIQLVFGLLPRGAQVLASRDLYGGSYRFFNYLEEQQGATFTYFEAQEEVLDLLERAEVAAVFLETPTNPLMQVFDIARIAEAAHAKGAKLIVDNTFLTPLRQQPLTLGADFVVHSGTKFLSGHNDLLAGVAVAKSPEDGEALAWLANTTGGTLAAFDSWLFIRSLKTLSLRLDRQESNARYLAEQLQAQPQVKEVLYPGIGGMISLRVGDATKVPAFLEALKLFTFAESLGGVESLVTYPTTQTHGDIPQELRESYGLTPDLVRLSIGIEEAADLFADLQTALAVFE</sequence>
<comment type="similarity">
    <text evidence="2 4">Belongs to the trans-sulfuration enzymes family.</text>
</comment>
<reference evidence="6" key="1">
    <citation type="submission" date="2016-06" db="EMBL/GenBank/DDBJ databases">
        <title>Four novel species of enterococci isolated from chicken manure.</title>
        <authorList>
            <person name="Van Tyne D."/>
        </authorList>
    </citation>
    <scope>NUCLEOTIDE SEQUENCE [LARGE SCALE GENOMIC DNA]</scope>
    <source>
        <strain evidence="6">JM9A</strain>
    </source>
</reference>
<dbReference type="Pfam" id="PF01053">
    <property type="entry name" value="Cys_Met_Meta_PP"/>
    <property type="match status" value="1"/>
</dbReference>
<evidence type="ECO:0000313" key="5">
    <source>
        <dbReference type="EMBL" id="MEO1782845.1"/>
    </source>
</evidence>
<dbReference type="PIRSF" id="PIRSF001434">
    <property type="entry name" value="CGS"/>
    <property type="match status" value="1"/>
</dbReference>
<dbReference type="InterPro" id="IPR015424">
    <property type="entry name" value="PyrdxlP-dep_Trfase"/>
</dbReference>
<comment type="caution">
    <text evidence="5">The sequence shown here is derived from an EMBL/GenBank/DDBJ whole genome shotgun (WGS) entry which is preliminary data.</text>
</comment>
<dbReference type="InterPro" id="IPR015421">
    <property type="entry name" value="PyrdxlP-dep_Trfase_major"/>
</dbReference>
<dbReference type="InterPro" id="IPR054542">
    <property type="entry name" value="Cys_met_metab_PP"/>
</dbReference>
<reference evidence="5 6" key="2">
    <citation type="submission" date="2024-02" db="EMBL/GenBank/DDBJ databases">
        <title>The Genome Sequence of Enterococcus diestrammenae JM9A.</title>
        <authorList>
            <person name="Earl A."/>
            <person name="Manson A."/>
            <person name="Gilmore M."/>
            <person name="Sanders J."/>
            <person name="Shea T."/>
            <person name="Howe W."/>
            <person name="Livny J."/>
            <person name="Cuomo C."/>
            <person name="Neafsey D."/>
            <person name="Birren B."/>
        </authorList>
    </citation>
    <scope>NUCLEOTIDE SEQUENCE [LARGE SCALE GENOMIC DNA]</scope>
    <source>
        <strain evidence="5 6">JM9A</strain>
    </source>
</reference>
<dbReference type="EMBL" id="MAEI02000001">
    <property type="protein sequence ID" value="MEO1782845.1"/>
    <property type="molecule type" value="Genomic_DNA"/>
</dbReference>
<dbReference type="PROSITE" id="PS00868">
    <property type="entry name" value="CYS_MET_METAB_PP"/>
    <property type="match status" value="1"/>
</dbReference>
<gene>
    <name evidence="5" type="ORF">BAU18_002461</name>
</gene>
<evidence type="ECO:0000256" key="2">
    <source>
        <dbReference type="ARBA" id="ARBA00009077"/>
    </source>
</evidence>
<keyword evidence="3 4" id="KW-0663">Pyridoxal phosphate</keyword>
<keyword evidence="6" id="KW-1185">Reference proteome</keyword>
<evidence type="ECO:0000256" key="4">
    <source>
        <dbReference type="RuleBase" id="RU362118"/>
    </source>
</evidence>
<evidence type="ECO:0000313" key="6">
    <source>
        <dbReference type="Proteomes" id="UP001429357"/>
    </source>
</evidence>
<dbReference type="RefSeq" id="WP_161870145.1">
    <property type="nucleotide sequence ID" value="NZ_MAEI02000001.1"/>
</dbReference>
<dbReference type="PANTHER" id="PTHR11808:SF90">
    <property type="entry name" value="CYSTATHIONINE GAMMA-SYNTHASE"/>
    <property type="match status" value="1"/>
</dbReference>
<dbReference type="InterPro" id="IPR000277">
    <property type="entry name" value="Cys/Met-Metab_PyrdxlP-dep_enz"/>
</dbReference>
<name>A0ABV0F4I8_9ENTE</name>
<protein>
    <submittedName>
        <fullName evidence="5">Cystathionine gamma-synthase</fullName>
    </submittedName>
</protein>
<dbReference type="CDD" id="cd00614">
    <property type="entry name" value="CGS_like"/>
    <property type="match status" value="1"/>
</dbReference>
<evidence type="ECO:0000256" key="1">
    <source>
        <dbReference type="ARBA" id="ARBA00001933"/>
    </source>
</evidence>
<accession>A0ABV0F4I8</accession>
<comment type="cofactor">
    <cofactor evidence="1 4">
        <name>pyridoxal 5'-phosphate</name>
        <dbReference type="ChEBI" id="CHEBI:597326"/>
    </cofactor>
</comment>
<dbReference type="Gene3D" id="3.40.640.10">
    <property type="entry name" value="Type I PLP-dependent aspartate aminotransferase-like (Major domain)"/>
    <property type="match status" value="1"/>
</dbReference>
<dbReference type="Proteomes" id="UP001429357">
    <property type="component" value="Unassembled WGS sequence"/>
</dbReference>
<dbReference type="Gene3D" id="3.90.1150.10">
    <property type="entry name" value="Aspartate Aminotransferase, domain 1"/>
    <property type="match status" value="1"/>
</dbReference>
<proteinExistence type="inferred from homology"/>
<organism evidence="5 6">
    <name type="scientific">Enterococcus diestrammenae</name>
    <dbReference type="NCBI Taxonomy" id="1155073"/>
    <lineage>
        <taxon>Bacteria</taxon>
        <taxon>Bacillati</taxon>
        <taxon>Bacillota</taxon>
        <taxon>Bacilli</taxon>
        <taxon>Lactobacillales</taxon>
        <taxon>Enterococcaceae</taxon>
        <taxon>Enterococcus</taxon>
    </lineage>
</organism>
<dbReference type="SUPFAM" id="SSF53383">
    <property type="entry name" value="PLP-dependent transferases"/>
    <property type="match status" value="1"/>
</dbReference>
<dbReference type="PANTHER" id="PTHR11808">
    <property type="entry name" value="TRANS-SULFURATION ENZYME FAMILY MEMBER"/>
    <property type="match status" value="1"/>
</dbReference>
<dbReference type="InterPro" id="IPR015422">
    <property type="entry name" value="PyrdxlP-dep_Trfase_small"/>
</dbReference>
<evidence type="ECO:0000256" key="3">
    <source>
        <dbReference type="ARBA" id="ARBA00022898"/>
    </source>
</evidence>